<dbReference type="InterPro" id="IPR056629">
    <property type="entry name" value="KH_N4BP1_1st"/>
</dbReference>
<gene>
    <name evidence="3" type="ORF">ACJMK2_010080</name>
</gene>
<feature type="compositionally biased region" description="Polar residues" evidence="1">
    <location>
        <begin position="520"/>
        <end position="532"/>
    </location>
</feature>
<protein>
    <recommendedName>
        <fullName evidence="2">N4BP1 first type I KH-domain domain-containing protein</fullName>
    </recommendedName>
</protein>
<comment type="caution">
    <text evidence="3">The sequence shown here is derived from an EMBL/GenBank/DDBJ whole genome shotgun (WGS) entry which is preliminary data.</text>
</comment>
<sequence>MKRYQSKIERMYSVHVSVEDKTVEEGTKQWITVEGECGDRKDAKEYILAICSPNESHKIEFPPFIDIITDEKLEEVEKQTNAFIVPSDSKQSNFEVCGSDLAVTLALSMMEEMFNKHEDDVEEDGQIDNTSGHLGLSPEGPRSKASERLSMKLERALSEHSDGTINVNDYSHAPESIKRVLVQCLHENFVEDDIDEDQLFADGDENDMKNIVPQKAKGEHILIFHDDKLPPLSMMEEMFNKDEDVEEDRQVDNKSGLLGISPEDPIAKASERLSMKLERALTEHSDGTINVNDYSHAPESIKRVLVQYLCENFVEDDINEDQLYADGVVNDKKDTVFQKAKSGHISNFYDNKLPTLDSKVMDKMEVNQSAVGRISEKFTNTLISKPLPSSLVRKQHECLRNFGVSVGYKQAEIEDALKFVDEKTRPSDFLDLLKKFKAKTDTKIETSQSLSVNKLDKSKEKPLASGLNRNIQPPPSPLRSPFKRELPGNYKERLLRDFLQEDPNCSREELIRRNAERQNLEQPSCQEQTQEGNGKFSIYGKQSNNEASVVACDVIDQCNSYEDYSQDTCLMEAWRPETIFIPQASGLTAIKDNDFHNLHSRLLITSLQITFHLHYRSPRHRCKLTNDQCFICKFINLSLNKLIECDYLLLSFYISLIFMDHMGNENSHLYFDKHIPGVVSLTFPDNSVAHKLHWPGSILCINIKI</sequence>
<proteinExistence type="predicted"/>
<evidence type="ECO:0000313" key="4">
    <source>
        <dbReference type="Proteomes" id="UP001634394"/>
    </source>
</evidence>
<evidence type="ECO:0000313" key="3">
    <source>
        <dbReference type="EMBL" id="KAL3859896.1"/>
    </source>
</evidence>
<dbReference type="AlphaFoldDB" id="A0ABD3VE82"/>
<feature type="domain" description="N4BP1 first type I KH-domain" evidence="2">
    <location>
        <begin position="2"/>
        <end position="52"/>
    </location>
</feature>
<dbReference type="EMBL" id="JBJQND010000012">
    <property type="protein sequence ID" value="KAL3859896.1"/>
    <property type="molecule type" value="Genomic_DNA"/>
</dbReference>
<evidence type="ECO:0000256" key="1">
    <source>
        <dbReference type="SAM" id="MobiDB-lite"/>
    </source>
</evidence>
<name>A0ABD3VE82_SINWO</name>
<organism evidence="3 4">
    <name type="scientific">Sinanodonta woodiana</name>
    <name type="common">Chinese pond mussel</name>
    <name type="synonym">Anodonta woodiana</name>
    <dbReference type="NCBI Taxonomy" id="1069815"/>
    <lineage>
        <taxon>Eukaryota</taxon>
        <taxon>Metazoa</taxon>
        <taxon>Spiralia</taxon>
        <taxon>Lophotrochozoa</taxon>
        <taxon>Mollusca</taxon>
        <taxon>Bivalvia</taxon>
        <taxon>Autobranchia</taxon>
        <taxon>Heteroconchia</taxon>
        <taxon>Palaeoheterodonta</taxon>
        <taxon>Unionida</taxon>
        <taxon>Unionoidea</taxon>
        <taxon>Unionidae</taxon>
        <taxon>Unioninae</taxon>
        <taxon>Sinanodonta</taxon>
    </lineage>
</organism>
<dbReference type="Pfam" id="PF23050">
    <property type="entry name" value="KH_N4BP1_1st"/>
    <property type="match status" value="1"/>
</dbReference>
<reference evidence="3 4" key="1">
    <citation type="submission" date="2024-11" db="EMBL/GenBank/DDBJ databases">
        <title>Chromosome-level genome assembly of the freshwater bivalve Anodonta woodiana.</title>
        <authorList>
            <person name="Chen X."/>
        </authorList>
    </citation>
    <scope>NUCLEOTIDE SEQUENCE [LARGE SCALE GENOMIC DNA]</scope>
    <source>
        <strain evidence="3">MN2024</strain>
        <tissue evidence="3">Gills</tissue>
    </source>
</reference>
<feature type="region of interest" description="Disordered" evidence="1">
    <location>
        <begin position="119"/>
        <end position="146"/>
    </location>
</feature>
<accession>A0ABD3VE82</accession>
<feature type="region of interest" description="Disordered" evidence="1">
    <location>
        <begin position="453"/>
        <end position="485"/>
    </location>
</feature>
<dbReference type="Proteomes" id="UP001634394">
    <property type="component" value="Unassembled WGS sequence"/>
</dbReference>
<keyword evidence="4" id="KW-1185">Reference proteome</keyword>
<feature type="region of interest" description="Disordered" evidence="1">
    <location>
        <begin position="516"/>
        <end position="538"/>
    </location>
</feature>
<evidence type="ECO:0000259" key="2">
    <source>
        <dbReference type="Pfam" id="PF23050"/>
    </source>
</evidence>